<dbReference type="Proteomes" id="UP000250321">
    <property type="component" value="Unassembled WGS sequence"/>
</dbReference>
<sequence length="142" mass="15660">MKKYLSLGARASFLLGIFFMLIVMGRSLGVRPHLPLNLQAEVVTGNRVNVRMHLEEEFLACCGSTKFAKASPFSSLDEAVNPEVDVDAWIQAFSAHPQIRHSSYSSHSTSAQWNGFQIGNEEGLPSLLCRDQVARLESHGSI</sequence>
<evidence type="ECO:0000313" key="2">
    <source>
        <dbReference type="Proteomes" id="UP000250321"/>
    </source>
</evidence>
<gene>
    <name evidence="1" type="ORF">Pyn_13943</name>
</gene>
<dbReference type="STRING" id="2094558.A0A314U6M3"/>
<dbReference type="AlphaFoldDB" id="A0A314U6M3"/>
<name>A0A314U6M3_PRUYE</name>
<accession>A0A314U6M3</accession>
<protein>
    <submittedName>
        <fullName evidence="1">Protein EPIDERMAL PATTERNING FACTOR 2</fullName>
    </submittedName>
</protein>
<dbReference type="OrthoDB" id="771316at2759"/>
<organism evidence="1 2">
    <name type="scientific">Prunus yedoensis var. nudiflora</name>
    <dbReference type="NCBI Taxonomy" id="2094558"/>
    <lineage>
        <taxon>Eukaryota</taxon>
        <taxon>Viridiplantae</taxon>
        <taxon>Streptophyta</taxon>
        <taxon>Embryophyta</taxon>
        <taxon>Tracheophyta</taxon>
        <taxon>Spermatophyta</taxon>
        <taxon>Magnoliopsida</taxon>
        <taxon>eudicotyledons</taxon>
        <taxon>Gunneridae</taxon>
        <taxon>Pentapetalae</taxon>
        <taxon>rosids</taxon>
        <taxon>fabids</taxon>
        <taxon>Rosales</taxon>
        <taxon>Rosaceae</taxon>
        <taxon>Amygdaloideae</taxon>
        <taxon>Amygdaleae</taxon>
        <taxon>Prunus</taxon>
    </lineage>
</organism>
<keyword evidence="2" id="KW-1185">Reference proteome</keyword>
<dbReference type="EMBL" id="PJQY01003992">
    <property type="protein sequence ID" value="PQM32921.1"/>
    <property type="molecule type" value="Genomic_DNA"/>
</dbReference>
<reference evidence="1 2" key="1">
    <citation type="submission" date="2018-02" db="EMBL/GenBank/DDBJ databases">
        <title>Draft genome of wild Prunus yedoensis var. nudiflora.</title>
        <authorList>
            <person name="Baek S."/>
            <person name="Kim J.-H."/>
            <person name="Choi K."/>
            <person name="Kim G.-B."/>
            <person name="Cho A."/>
            <person name="Jang H."/>
            <person name="Shin C.-H."/>
            <person name="Yu H.-J."/>
            <person name="Mun J.-H."/>
        </authorList>
    </citation>
    <scope>NUCLEOTIDE SEQUENCE [LARGE SCALE GENOMIC DNA]</scope>
    <source>
        <strain evidence="2">cv. Jeju island</strain>
        <tissue evidence="1">Leaf</tissue>
    </source>
</reference>
<proteinExistence type="predicted"/>
<comment type="caution">
    <text evidence="1">The sequence shown here is derived from an EMBL/GenBank/DDBJ whole genome shotgun (WGS) entry which is preliminary data.</text>
</comment>
<evidence type="ECO:0000313" key="1">
    <source>
        <dbReference type="EMBL" id="PQM32921.1"/>
    </source>
</evidence>